<dbReference type="CDD" id="cd00090">
    <property type="entry name" value="HTH_ARSR"/>
    <property type="match status" value="1"/>
</dbReference>
<dbReference type="SUPFAM" id="SSF46785">
    <property type="entry name" value="Winged helix' DNA-binding domain"/>
    <property type="match status" value="1"/>
</dbReference>
<dbReference type="PROSITE" id="PS50987">
    <property type="entry name" value="HTH_ARSR_2"/>
    <property type="match status" value="1"/>
</dbReference>
<reference evidence="5 6" key="1">
    <citation type="submission" date="2016-10" db="EMBL/GenBank/DDBJ databases">
        <authorList>
            <person name="de Groot N.N."/>
        </authorList>
    </citation>
    <scope>NUCLEOTIDE SEQUENCE [LARGE SCALE GENOMIC DNA]</scope>
    <source>
        <strain evidence="5 6">Vu-144</strain>
    </source>
</reference>
<evidence type="ECO:0000256" key="1">
    <source>
        <dbReference type="ARBA" id="ARBA00023015"/>
    </source>
</evidence>
<dbReference type="SMART" id="SM00418">
    <property type="entry name" value="HTH_ARSR"/>
    <property type="match status" value="1"/>
</dbReference>
<organism evidence="5 6">
    <name type="scientific">Arachidicoccus rhizosphaerae</name>
    <dbReference type="NCBI Taxonomy" id="551991"/>
    <lineage>
        <taxon>Bacteria</taxon>
        <taxon>Pseudomonadati</taxon>
        <taxon>Bacteroidota</taxon>
        <taxon>Chitinophagia</taxon>
        <taxon>Chitinophagales</taxon>
        <taxon>Chitinophagaceae</taxon>
        <taxon>Arachidicoccus</taxon>
    </lineage>
</organism>
<dbReference type="Gene3D" id="1.10.10.10">
    <property type="entry name" value="Winged helix-like DNA-binding domain superfamily/Winged helix DNA-binding domain"/>
    <property type="match status" value="1"/>
</dbReference>
<dbReference type="InterPro" id="IPR036390">
    <property type="entry name" value="WH_DNA-bd_sf"/>
</dbReference>
<dbReference type="NCBIfam" id="NF033788">
    <property type="entry name" value="HTH_metalloreg"/>
    <property type="match status" value="1"/>
</dbReference>
<keyword evidence="1" id="KW-0805">Transcription regulation</keyword>
<dbReference type="PANTHER" id="PTHR33154:SF15">
    <property type="entry name" value="REGULATORY PROTEIN ARSR"/>
    <property type="match status" value="1"/>
</dbReference>
<accession>A0A1H3WNZ9</accession>
<evidence type="ECO:0000313" key="6">
    <source>
        <dbReference type="Proteomes" id="UP000199041"/>
    </source>
</evidence>
<evidence type="ECO:0000256" key="2">
    <source>
        <dbReference type="ARBA" id="ARBA00023125"/>
    </source>
</evidence>
<evidence type="ECO:0000259" key="4">
    <source>
        <dbReference type="PROSITE" id="PS50987"/>
    </source>
</evidence>
<dbReference type="EMBL" id="FNQY01000003">
    <property type="protein sequence ID" value="SDZ88859.1"/>
    <property type="molecule type" value="Genomic_DNA"/>
</dbReference>
<keyword evidence="3" id="KW-0804">Transcription</keyword>
<dbReference type="InterPro" id="IPR011991">
    <property type="entry name" value="ArsR-like_HTH"/>
</dbReference>
<sequence>MGATKTDLFTKEQNELASMAKAIAHPARIAILQQLMKLNACVCGSLVDELGLAQPTISQHLKELKLAGIIQGTVEGTSVCYCIDPKVWQKYRQFFNDFFVAVNELAREDCC</sequence>
<keyword evidence="2 5" id="KW-0238">DNA-binding</keyword>
<dbReference type="InterPro" id="IPR051081">
    <property type="entry name" value="HTH_MetalResp_TranReg"/>
</dbReference>
<evidence type="ECO:0000313" key="5">
    <source>
        <dbReference type="EMBL" id="SDZ88859.1"/>
    </source>
</evidence>
<proteinExistence type="predicted"/>
<dbReference type="Pfam" id="PF01022">
    <property type="entry name" value="HTH_5"/>
    <property type="match status" value="1"/>
</dbReference>
<dbReference type="InterPro" id="IPR001845">
    <property type="entry name" value="HTH_ArsR_DNA-bd_dom"/>
</dbReference>
<keyword evidence="6" id="KW-1185">Reference proteome</keyword>
<protein>
    <submittedName>
        <fullName evidence="5">DNA-binding transcriptional regulator, ArsR family</fullName>
    </submittedName>
</protein>
<dbReference type="PRINTS" id="PR00778">
    <property type="entry name" value="HTHARSR"/>
</dbReference>
<gene>
    <name evidence="5" type="ORF">SAMN05192529_103185</name>
</gene>
<dbReference type="AlphaFoldDB" id="A0A1H3WNZ9"/>
<evidence type="ECO:0000256" key="3">
    <source>
        <dbReference type="ARBA" id="ARBA00023163"/>
    </source>
</evidence>
<dbReference type="PANTHER" id="PTHR33154">
    <property type="entry name" value="TRANSCRIPTIONAL REGULATOR, ARSR FAMILY"/>
    <property type="match status" value="1"/>
</dbReference>
<dbReference type="GO" id="GO:0003677">
    <property type="term" value="F:DNA binding"/>
    <property type="evidence" value="ECO:0007669"/>
    <property type="project" value="UniProtKB-KW"/>
</dbReference>
<dbReference type="OrthoDB" id="9800049at2"/>
<dbReference type="STRING" id="551991.SAMN05192529_103185"/>
<dbReference type="GO" id="GO:0003700">
    <property type="term" value="F:DNA-binding transcription factor activity"/>
    <property type="evidence" value="ECO:0007669"/>
    <property type="project" value="InterPro"/>
</dbReference>
<dbReference type="RefSeq" id="WP_091394141.1">
    <property type="nucleotide sequence ID" value="NZ_FNQY01000003.1"/>
</dbReference>
<dbReference type="InterPro" id="IPR036388">
    <property type="entry name" value="WH-like_DNA-bd_sf"/>
</dbReference>
<feature type="domain" description="HTH arsR-type" evidence="4">
    <location>
        <begin position="8"/>
        <end position="102"/>
    </location>
</feature>
<name>A0A1H3WNZ9_9BACT</name>
<dbReference type="Proteomes" id="UP000199041">
    <property type="component" value="Unassembled WGS sequence"/>
</dbReference>